<accession>A0A917UNB8</accession>
<protein>
    <submittedName>
        <fullName evidence="2">Uncharacterized protein</fullName>
    </submittedName>
</protein>
<proteinExistence type="predicted"/>
<evidence type="ECO:0000313" key="2">
    <source>
        <dbReference type="EMBL" id="GGJ70036.1"/>
    </source>
</evidence>
<dbReference type="AlphaFoldDB" id="A0A917UNB8"/>
<name>A0A917UNB8_9ACTN</name>
<keyword evidence="3" id="KW-1185">Reference proteome</keyword>
<dbReference type="EMBL" id="BMMU01000057">
    <property type="protein sequence ID" value="GGJ70036.1"/>
    <property type="molecule type" value="Genomic_DNA"/>
</dbReference>
<reference evidence="2" key="1">
    <citation type="journal article" date="2014" name="Int. J. Syst. Evol. Microbiol.">
        <title>Complete genome sequence of Corynebacterium casei LMG S-19264T (=DSM 44701T), isolated from a smear-ripened cheese.</title>
        <authorList>
            <consortium name="US DOE Joint Genome Institute (JGI-PGF)"/>
            <person name="Walter F."/>
            <person name="Albersmeier A."/>
            <person name="Kalinowski J."/>
            <person name="Ruckert C."/>
        </authorList>
    </citation>
    <scope>NUCLEOTIDE SEQUENCE</scope>
    <source>
        <strain evidence="2">CGMCC 4.7272</strain>
    </source>
</reference>
<sequence>MGEDGLHDVGDSGGASVELPQEAPPLGGGHRLLAETADLGVGGVVAVLPPLEAPAPKRIA</sequence>
<comment type="caution">
    <text evidence="2">The sequence shown here is derived from an EMBL/GenBank/DDBJ whole genome shotgun (WGS) entry which is preliminary data.</text>
</comment>
<gene>
    <name evidence="2" type="ORF">GCM10012282_78630</name>
</gene>
<reference evidence="2" key="2">
    <citation type="submission" date="2020-09" db="EMBL/GenBank/DDBJ databases">
        <authorList>
            <person name="Sun Q."/>
            <person name="Zhou Y."/>
        </authorList>
    </citation>
    <scope>NUCLEOTIDE SEQUENCE</scope>
    <source>
        <strain evidence="2">CGMCC 4.7272</strain>
    </source>
</reference>
<feature type="compositionally biased region" description="Basic and acidic residues" evidence="1">
    <location>
        <begin position="1"/>
        <end position="10"/>
    </location>
</feature>
<evidence type="ECO:0000256" key="1">
    <source>
        <dbReference type="SAM" id="MobiDB-lite"/>
    </source>
</evidence>
<feature type="region of interest" description="Disordered" evidence="1">
    <location>
        <begin position="1"/>
        <end position="30"/>
    </location>
</feature>
<evidence type="ECO:0000313" key="3">
    <source>
        <dbReference type="Proteomes" id="UP000625682"/>
    </source>
</evidence>
<dbReference type="Proteomes" id="UP000625682">
    <property type="component" value="Unassembled WGS sequence"/>
</dbReference>
<organism evidence="2 3">
    <name type="scientific">Streptomyces lacrimifluminis</name>
    <dbReference type="NCBI Taxonomy" id="1500077"/>
    <lineage>
        <taxon>Bacteria</taxon>
        <taxon>Bacillati</taxon>
        <taxon>Actinomycetota</taxon>
        <taxon>Actinomycetes</taxon>
        <taxon>Kitasatosporales</taxon>
        <taxon>Streptomycetaceae</taxon>
        <taxon>Streptomyces</taxon>
    </lineage>
</organism>